<sequence>MSPEDNPNWKTYNVSRIFCKINLYERAKEKLFLVEQFSDVTAEEGIEDDIKRYERQKQSRHMRTKKKYSSSEECEFDFDRSQKVTKLPPFPKIPEQLYASKEKEMYKSKDIFIVTTETI</sequence>
<dbReference type="InParanoid" id="E2BD16"/>
<dbReference type="EMBL" id="GL447526">
    <property type="protein sequence ID" value="EFN86415.1"/>
    <property type="molecule type" value="Genomic_DNA"/>
</dbReference>
<evidence type="ECO:0000313" key="1">
    <source>
        <dbReference type="EMBL" id="EFN86415.1"/>
    </source>
</evidence>
<keyword evidence="2" id="KW-1185">Reference proteome</keyword>
<proteinExistence type="predicted"/>
<reference evidence="1 2" key="1">
    <citation type="journal article" date="2010" name="Science">
        <title>Genomic comparison of the ants Camponotus floridanus and Harpegnathos saltator.</title>
        <authorList>
            <person name="Bonasio R."/>
            <person name="Zhang G."/>
            <person name="Ye C."/>
            <person name="Mutti N.S."/>
            <person name="Fang X."/>
            <person name="Qin N."/>
            <person name="Donahue G."/>
            <person name="Yang P."/>
            <person name="Li Q."/>
            <person name="Li C."/>
            <person name="Zhang P."/>
            <person name="Huang Z."/>
            <person name="Berger S.L."/>
            <person name="Reinberg D."/>
            <person name="Wang J."/>
            <person name="Liebig J."/>
        </authorList>
    </citation>
    <scope>NUCLEOTIDE SEQUENCE [LARGE SCALE GENOMIC DNA]</scope>
    <source>
        <strain evidence="1 2">R22 G/1</strain>
    </source>
</reference>
<gene>
    <name evidence="1" type="ORF">EAI_04344</name>
</gene>
<accession>E2BD16</accession>
<dbReference type="AlphaFoldDB" id="E2BD16"/>
<dbReference type="Proteomes" id="UP000008237">
    <property type="component" value="Unassembled WGS sequence"/>
</dbReference>
<organism evidence="2">
    <name type="scientific">Harpegnathos saltator</name>
    <name type="common">Jerdon's jumping ant</name>
    <dbReference type="NCBI Taxonomy" id="610380"/>
    <lineage>
        <taxon>Eukaryota</taxon>
        <taxon>Metazoa</taxon>
        <taxon>Ecdysozoa</taxon>
        <taxon>Arthropoda</taxon>
        <taxon>Hexapoda</taxon>
        <taxon>Insecta</taxon>
        <taxon>Pterygota</taxon>
        <taxon>Neoptera</taxon>
        <taxon>Endopterygota</taxon>
        <taxon>Hymenoptera</taxon>
        <taxon>Apocrita</taxon>
        <taxon>Aculeata</taxon>
        <taxon>Formicoidea</taxon>
        <taxon>Formicidae</taxon>
        <taxon>Ponerinae</taxon>
        <taxon>Ponerini</taxon>
        <taxon>Harpegnathos</taxon>
    </lineage>
</organism>
<protein>
    <submittedName>
        <fullName evidence="1">Uncharacterized protein</fullName>
    </submittedName>
</protein>
<evidence type="ECO:0000313" key="2">
    <source>
        <dbReference type="Proteomes" id="UP000008237"/>
    </source>
</evidence>
<name>E2BD16_HARSA</name>